<keyword evidence="4" id="KW-0460">Magnesium</keyword>
<dbReference type="InterPro" id="IPR036705">
    <property type="entry name" value="Ribosyl_crysJ1_sf"/>
</dbReference>
<dbReference type="Gene3D" id="2.170.150.70">
    <property type="match status" value="1"/>
</dbReference>
<reference evidence="7" key="1">
    <citation type="submission" date="2016-10" db="EMBL/GenBank/DDBJ databases">
        <authorList>
            <person name="Varghese N."/>
            <person name="Submissions S."/>
        </authorList>
    </citation>
    <scope>NUCLEOTIDE SEQUENCE [LARGE SCALE GENOMIC DNA]</scope>
    <source>
        <strain evidence="7">DSM 9751</strain>
    </source>
</reference>
<evidence type="ECO:0000256" key="2">
    <source>
        <dbReference type="ARBA" id="ARBA00022723"/>
    </source>
</evidence>
<proteinExistence type="inferred from homology"/>
<dbReference type="GO" id="GO:0016787">
    <property type="term" value="F:hydrolase activity"/>
    <property type="evidence" value="ECO:0007669"/>
    <property type="project" value="UniProtKB-KW"/>
</dbReference>
<dbReference type="PROSITE" id="PS51891">
    <property type="entry name" value="CENP_V_GFA"/>
    <property type="match status" value="1"/>
</dbReference>
<dbReference type="PANTHER" id="PTHR16222:SF12">
    <property type="entry name" value="ADP-RIBOSYLGLYCOHYDROLASE-RELATED"/>
    <property type="match status" value="1"/>
</dbReference>
<dbReference type="InterPro" id="IPR006913">
    <property type="entry name" value="CENP-V/GFA"/>
</dbReference>
<dbReference type="GO" id="GO:0046872">
    <property type="term" value="F:metal ion binding"/>
    <property type="evidence" value="ECO:0007669"/>
    <property type="project" value="UniProtKB-KW"/>
</dbReference>
<evidence type="ECO:0000256" key="4">
    <source>
        <dbReference type="PIRSR" id="PIRSR605502-1"/>
    </source>
</evidence>
<keyword evidence="3" id="KW-0862">Zinc</keyword>
<dbReference type="InterPro" id="IPR005502">
    <property type="entry name" value="Ribosyl_crysJ1"/>
</dbReference>
<evidence type="ECO:0000313" key="7">
    <source>
        <dbReference type="Proteomes" id="UP000198982"/>
    </source>
</evidence>
<dbReference type="Gene3D" id="1.10.4080.10">
    <property type="entry name" value="ADP-ribosylation/Crystallin J1"/>
    <property type="match status" value="1"/>
</dbReference>
<dbReference type="Pfam" id="PF03747">
    <property type="entry name" value="ADP_ribosyl_GH"/>
    <property type="match status" value="1"/>
</dbReference>
<dbReference type="InterPro" id="IPR011057">
    <property type="entry name" value="Mss4-like_sf"/>
</dbReference>
<evidence type="ECO:0000256" key="3">
    <source>
        <dbReference type="ARBA" id="ARBA00022833"/>
    </source>
</evidence>
<comment type="similarity">
    <text evidence="1">Belongs to the Gfa family.</text>
</comment>
<feature type="binding site" evidence="4">
    <location>
        <position position="55"/>
    </location>
    <ligand>
        <name>Mg(2+)</name>
        <dbReference type="ChEBI" id="CHEBI:18420"/>
        <label>1</label>
    </ligand>
</feature>
<feature type="domain" description="CENP-V/GFA" evidence="5">
    <location>
        <begin position="309"/>
        <end position="424"/>
    </location>
</feature>
<dbReference type="AlphaFoldDB" id="A0A1H4LFK3"/>
<dbReference type="SUPFAM" id="SSF101478">
    <property type="entry name" value="ADP-ribosylglycohydrolase"/>
    <property type="match status" value="1"/>
</dbReference>
<feature type="binding site" evidence="4">
    <location>
        <position position="254"/>
    </location>
    <ligand>
        <name>Mg(2+)</name>
        <dbReference type="ChEBI" id="CHEBI:18420"/>
        <label>1</label>
    </ligand>
</feature>
<dbReference type="SUPFAM" id="SSF51316">
    <property type="entry name" value="Mss4-like"/>
    <property type="match status" value="1"/>
</dbReference>
<dbReference type="EMBL" id="FNTJ01000001">
    <property type="protein sequence ID" value="SEB69460.1"/>
    <property type="molecule type" value="Genomic_DNA"/>
</dbReference>
<keyword evidence="6" id="KW-0378">Hydrolase</keyword>
<gene>
    <name evidence="6" type="ORF">SAMN05216178_1884</name>
</gene>
<dbReference type="GO" id="GO:0016846">
    <property type="term" value="F:carbon-sulfur lyase activity"/>
    <property type="evidence" value="ECO:0007669"/>
    <property type="project" value="InterPro"/>
</dbReference>
<feature type="binding site" evidence="4">
    <location>
        <position position="54"/>
    </location>
    <ligand>
        <name>Mg(2+)</name>
        <dbReference type="ChEBI" id="CHEBI:18420"/>
        <label>1</label>
    </ligand>
</feature>
<feature type="binding site" evidence="4">
    <location>
        <position position="257"/>
    </location>
    <ligand>
        <name>Mg(2+)</name>
        <dbReference type="ChEBI" id="CHEBI:18420"/>
        <label>1</label>
    </ligand>
</feature>
<evidence type="ECO:0000256" key="1">
    <source>
        <dbReference type="ARBA" id="ARBA00005495"/>
    </source>
</evidence>
<dbReference type="InterPro" id="IPR050792">
    <property type="entry name" value="ADP-ribosylglycohydrolase"/>
</dbReference>
<comment type="cofactor">
    <cofactor evidence="4">
        <name>Mg(2+)</name>
        <dbReference type="ChEBI" id="CHEBI:18420"/>
    </cofactor>
    <text evidence="4">Binds 2 magnesium ions per subunit.</text>
</comment>
<dbReference type="Proteomes" id="UP000198982">
    <property type="component" value="Unassembled WGS sequence"/>
</dbReference>
<keyword evidence="2 4" id="KW-0479">Metal-binding</keyword>
<feature type="binding site" evidence="4">
    <location>
        <position position="256"/>
    </location>
    <ligand>
        <name>Mg(2+)</name>
        <dbReference type="ChEBI" id="CHEBI:18420"/>
        <label>1</label>
    </ligand>
</feature>
<feature type="binding site" evidence="4">
    <location>
        <position position="56"/>
    </location>
    <ligand>
        <name>Mg(2+)</name>
        <dbReference type="ChEBI" id="CHEBI:18420"/>
        <label>1</label>
    </ligand>
</feature>
<accession>A0A1H4LFK3</accession>
<sequence>MPLSLIDRYRGSLLGLACGDAVGTSVEFKPRGSFAPLTDLLGGGPFNLKPGQWTDDTSMALCLGESLLHKNGFDPADQMGRYLNWWQWGYLSATGECFDIGMTVRQALTDFQEHGRPFAGSTDPQTAGNGSLMRLAPVVLFYYPDLARVREFAGASSRTTHGAAEAVECCQVLAGLIAKALGGASKLELQRLDTTGLSQSKVVALAQGGYLHKTREQIRGNGYCVDSLEAALWCFQHSDSFAAAVLAAANLGDDADTTAAIVGQLAGAFYGVQSIPPHWLACLHMAEEIRTMADQLLQAAQRQQPARPLNGSCLCRGVQYQVERLDMPIGHCHCQTCRKAHAAAFASTAGVMREHFRWTRGQELLRAFESSPGKLRHFCSVCGSHLLAERPCQPHVILRVATLDDDPGQTPQVHIWTAHDVPWLAHEALERWPQWQPSRS</sequence>
<evidence type="ECO:0000313" key="6">
    <source>
        <dbReference type="EMBL" id="SEB69460.1"/>
    </source>
</evidence>
<protein>
    <submittedName>
        <fullName evidence="6">ADP-ribosyl-[dinitrogen reductase] hydrolase</fullName>
    </submittedName>
</protein>
<name>A0A1H4LFK3_9PSED</name>
<dbReference type="PANTHER" id="PTHR16222">
    <property type="entry name" value="ADP-RIBOSYLGLYCOHYDROLASE"/>
    <property type="match status" value="1"/>
</dbReference>
<keyword evidence="7" id="KW-1185">Reference proteome</keyword>
<dbReference type="Pfam" id="PF04828">
    <property type="entry name" value="GFA"/>
    <property type="match status" value="1"/>
</dbReference>
<evidence type="ECO:0000259" key="5">
    <source>
        <dbReference type="PROSITE" id="PS51891"/>
    </source>
</evidence>
<organism evidence="6 7">
    <name type="scientific">Pseudomonas saponiphila</name>
    <dbReference type="NCBI Taxonomy" id="556534"/>
    <lineage>
        <taxon>Bacteria</taxon>
        <taxon>Pseudomonadati</taxon>
        <taxon>Pseudomonadota</taxon>
        <taxon>Gammaproteobacteria</taxon>
        <taxon>Pseudomonadales</taxon>
        <taxon>Pseudomonadaceae</taxon>
        <taxon>Pseudomonas</taxon>
    </lineage>
</organism>